<evidence type="ECO:0000313" key="2">
    <source>
        <dbReference type="EMBL" id="GAA4173137.1"/>
    </source>
</evidence>
<dbReference type="SUPFAM" id="SSF51735">
    <property type="entry name" value="NAD(P)-binding Rossmann-fold domains"/>
    <property type="match status" value="1"/>
</dbReference>
<dbReference type="RefSeq" id="WP_344752905.1">
    <property type="nucleotide sequence ID" value="NZ_BAABBW010000002.1"/>
</dbReference>
<dbReference type="Gene3D" id="3.40.50.720">
    <property type="entry name" value="NAD(P)-binding Rossmann-like Domain"/>
    <property type="match status" value="1"/>
</dbReference>
<evidence type="ECO:0000259" key="1">
    <source>
        <dbReference type="Pfam" id="PF13460"/>
    </source>
</evidence>
<dbReference type="InterPro" id="IPR036291">
    <property type="entry name" value="NAD(P)-bd_dom_sf"/>
</dbReference>
<feature type="domain" description="NAD(P)-binding" evidence="1">
    <location>
        <begin position="7"/>
        <end position="199"/>
    </location>
</feature>
<keyword evidence="3" id="KW-1185">Reference proteome</keyword>
<dbReference type="Pfam" id="PF13460">
    <property type="entry name" value="NAD_binding_10"/>
    <property type="match status" value="1"/>
</dbReference>
<comment type="caution">
    <text evidence="2">The sequence shown here is derived from an EMBL/GenBank/DDBJ whole genome shotgun (WGS) entry which is preliminary data.</text>
</comment>
<gene>
    <name evidence="2" type="ORF">GCM10022287_15130</name>
</gene>
<sequence>MKLVVLGANGHVGAHVVTEALLRGHQVVAYVRHPDAVQPRDGLTVVQGSVEDELAMTDAFTGADAVITAIGLRPGAKKPINLMQRALPVITAAAKKAAVGRFVLVSAFGVAETAAMGSPIAKLIFATLVGAIFRDKTLSEKIMPSTGLNWTTVYPVNLKEAPHGPKAVVKPLADVAKVPGIPTLTFATVAATLLDIAADQNMSGLRVLITTDKGWK</sequence>
<dbReference type="InterPro" id="IPR016040">
    <property type="entry name" value="NAD(P)-bd_dom"/>
</dbReference>
<dbReference type="Proteomes" id="UP001501079">
    <property type="component" value="Unassembled WGS sequence"/>
</dbReference>
<reference evidence="3" key="1">
    <citation type="journal article" date="2019" name="Int. J. Syst. Evol. Microbiol.">
        <title>The Global Catalogue of Microorganisms (GCM) 10K type strain sequencing project: providing services to taxonomists for standard genome sequencing and annotation.</title>
        <authorList>
            <consortium name="The Broad Institute Genomics Platform"/>
            <consortium name="The Broad Institute Genome Sequencing Center for Infectious Disease"/>
            <person name="Wu L."/>
            <person name="Ma J."/>
        </authorList>
    </citation>
    <scope>NUCLEOTIDE SEQUENCE [LARGE SCALE GENOMIC DNA]</scope>
    <source>
        <strain evidence="3">JCM 17591</strain>
    </source>
</reference>
<dbReference type="PANTHER" id="PTHR15020:SF50">
    <property type="entry name" value="UPF0659 PROTEIN YMR090W"/>
    <property type="match status" value="1"/>
</dbReference>
<name>A0ABP7ZY12_9MICO</name>
<evidence type="ECO:0000313" key="3">
    <source>
        <dbReference type="Proteomes" id="UP001501079"/>
    </source>
</evidence>
<accession>A0ABP7ZY12</accession>
<organism evidence="2 3">
    <name type="scientific">Gryllotalpicola koreensis</name>
    <dbReference type="NCBI Taxonomy" id="993086"/>
    <lineage>
        <taxon>Bacteria</taxon>
        <taxon>Bacillati</taxon>
        <taxon>Actinomycetota</taxon>
        <taxon>Actinomycetes</taxon>
        <taxon>Micrococcales</taxon>
        <taxon>Microbacteriaceae</taxon>
        <taxon>Gryllotalpicola</taxon>
    </lineage>
</organism>
<proteinExistence type="predicted"/>
<dbReference type="EMBL" id="BAABBW010000002">
    <property type="protein sequence ID" value="GAA4173137.1"/>
    <property type="molecule type" value="Genomic_DNA"/>
</dbReference>
<protein>
    <recommendedName>
        <fullName evidence="1">NAD(P)-binding domain-containing protein</fullName>
    </recommendedName>
</protein>
<dbReference type="PANTHER" id="PTHR15020">
    <property type="entry name" value="FLAVIN REDUCTASE-RELATED"/>
    <property type="match status" value="1"/>
</dbReference>